<name>A0A372JPN1_9ACTN</name>
<evidence type="ECO:0000313" key="3">
    <source>
        <dbReference type="EMBL" id="RFU41919.1"/>
    </source>
</evidence>
<feature type="transmembrane region" description="Helical" evidence="1">
    <location>
        <begin position="6"/>
        <end position="26"/>
    </location>
</feature>
<sequence>MSPSSLPWFFTVVLWLFGVGFVYGGIRNVRESREFLSSAQTVPGVVVGVHVDGHGDLQRRYAKLRFTTHEGQPVETTSYTSHGPLELFRMQNQTVPVLYDPRNPRRARINSGSGRGVGGSTALAAVGVVMFLIGTAIAVAHIL</sequence>
<dbReference type="OrthoDB" id="4212335at2"/>
<dbReference type="Pfam" id="PF12158">
    <property type="entry name" value="DUF3592"/>
    <property type="match status" value="1"/>
</dbReference>
<evidence type="ECO:0000259" key="2">
    <source>
        <dbReference type="Pfam" id="PF12158"/>
    </source>
</evidence>
<dbReference type="Proteomes" id="UP000261811">
    <property type="component" value="Unassembled WGS sequence"/>
</dbReference>
<reference evidence="3 4" key="1">
    <citation type="submission" date="2018-08" db="EMBL/GenBank/DDBJ databases">
        <title>Actinomadura jelena sp. nov., a novel Actinomycete isolated from soil in Chad.</title>
        <authorList>
            <person name="Shi L."/>
        </authorList>
    </citation>
    <scope>NUCLEOTIDE SEQUENCE [LARGE SCALE GENOMIC DNA]</scope>
    <source>
        <strain evidence="3 4">NEAU-G17</strain>
    </source>
</reference>
<keyword evidence="1" id="KW-0812">Transmembrane</keyword>
<protein>
    <submittedName>
        <fullName evidence="3">DUF3592 domain-containing protein</fullName>
    </submittedName>
</protein>
<organism evidence="3 4">
    <name type="scientific">Actinomadura logoneensis</name>
    <dbReference type="NCBI Taxonomy" id="2293572"/>
    <lineage>
        <taxon>Bacteria</taxon>
        <taxon>Bacillati</taxon>
        <taxon>Actinomycetota</taxon>
        <taxon>Actinomycetes</taxon>
        <taxon>Streptosporangiales</taxon>
        <taxon>Thermomonosporaceae</taxon>
        <taxon>Actinomadura</taxon>
    </lineage>
</organism>
<proteinExistence type="predicted"/>
<dbReference type="AlphaFoldDB" id="A0A372JPN1"/>
<evidence type="ECO:0000256" key="1">
    <source>
        <dbReference type="SAM" id="Phobius"/>
    </source>
</evidence>
<keyword evidence="1" id="KW-1133">Transmembrane helix</keyword>
<keyword evidence="1" id="KW-0472">Membrane</keyword>
<dbReference type="InterPro" id="IPR021994">
    <property type="entry name" value="DUF3592"/>
</dbReference>
<dbReference type="EMBL" id="QURH01000178">
    <property type="protein sequence ID" value="RFU41919.1"/>
    <property type="molecule type" value="Genomic_DNA"/>
</dbReference>
<feature type="domain" description="DUF3592" evidence="2">
    <location>
        <begin position="42"/>
        <end position="113"/>
    </location>
</feature>
<evidence type="ECO:0000313" key="4">
    <source>
        <dbReference type="Proteomes" id="UP000261811"/>
    </source>
</evidence>
<accession>A0A372JPN1</accession>
<gene>
    <name evidence="3" type="ORF">DZF91_09280</name>
</gene>
<feature type="transmembrane region" description="Helical" evidence="1">
    <location>
        <begin position="116"/>
        <end position="142"/>
    </location>
</feature>
<comment type="caution">
    <text evidence="3">The sequence shown here is derived from an EMBL/GenBank/DDBJ whole genome shotgun (WGS) entry which is preliminary data.</text>
</comment>
<dbReference type="RefSeq" id="WP_117357065.1">
    <property type="nucleotide sequence ID" value="NZ_QURH01000178.1"/>
</dbReference>
<keyword evidence="4" id="KW-1185">Reference proteome</keyword>